<comment type="caution">
    <text evidence="1">The sequence shown here is derived from an EMBL/GenBank/DDBJ whole genome shotgun (WGS) entry which is preliminary data.</text>
</comment>
<gene>
    <name evidence="1" type="ORF">TNCT_344931</name>
    <name evidence="2" type="ORF">TNCT_659831</name>
</gene>
<dbReference type="AlphaFoldDB" id="A0A8X6KF67"/>
<dbReference type="Proteomes" id="UP000887116">
    <property type="component" value="Unassembled WGS sequence"/>
</dbReference>
<sequence length="84" mass="9556">MAPTHLLCCTDRTGSPQKKKFWRREILSTPLLTPAKFVCSPPYRGRSSIDLIISSGFLALVMRRLIYGRPNSPFVEMIFGRAEK</sequence>
<keyword evidence="3" id="KW-1185">Reference proteome</keyword>
<protein>
    <submittedName>
        <fullName evidence="1">Uncharacterized protein</fullName>
    </submittedName>
</protein>
<accession>A0A8X6KF67</accession>
<dbReference type="EMBL" id="BMAO01001996">
    <property type="protein sequence ID" value="GFQ77384.1"/>
    <property type="molecule type" value="Genomic_DNA"/>
</dbReference>
<name>A0A8X6KF67_TRICU</name>
<evidence type="ECO:0000313" key="2">
    <source>
        <dbReference type="EMBL" id="GFQ77384.1"/>
    </source>
</evidence>
<evidence type="ECO:0000313" key="1">
    <source>
        <dbReference type="EMBL" id="GFQ74255.1"/>
    </source>
</evidence>
<dbReference type="EMBL" id="BMAO01031327">
    <property type="protein sequence ID" value="GFQ74255.1"/>
    <property type="molecule type" value="Genomic_DNA"/>
</dbReference>
<evidence type="ECO:0000313" key="3">
    <source>
        <dbReference type="Proteomes" id="UP000887116"/>
    </source>
</evidence>
<organism evidence="1 3">
    <name type="scientific">Trichonephila clavata</name>
    <name type="common">Joro spider</name>
    <name type="synonym">Nephila clavata</name>
    <dbReference type="NCBI Taxonomy" id="2740835"/>
    <lineage>
        <taxon>Eukaryota</taxon>
        <taxon>Metazoa</taxon>
        <taxon>Ecdysozoa</taxon>
        <taxon>Arthropoda</taxon>
        <taxon>Chelicerata</taxon>
        <taxon>Arachnida</taxon>
        <taxon>Araneae</taxon>
        <taxon>Araneomorphae</taxon>
        <taxon>Entelegynae</taxon>
        <taxon>Araneoidea</taxon>
        <taxon>Nephilidae</taxon>
        <taxon>Trichonephila</taxon>
    </lineage>
</organism>
<proteinExistence type="predicted"/>
<reference evidence="1" key="1">
    <citation type="submission" date="2020-07" db="EMBL/GenBank/DDBJ databases">
        <title>Multicomponent nature underlies the extraordinary mechanical properties of spider dragline silk.</title>
        <authorList>
            <person name="Kono N."/>
            <person name="Nakamura H."/>
            <person name="Mori M."/>
            <person name="Yoshida Y."/>
            <person name="Ohtoshi R."/>
            <person name="Malay A.D."/>
            <person name="Moran D.A.P."/>
            <person name="Tomita M."/>
            <person name="Numata K."/>
            <person name="Arakawa K."/>
        </authorList>
    </citation>
    <scope>NUCLEOTIDE SEQUENCE</scope>
</reference>